<dbReference type="Gene3D" id="3.40.630.30">
    <property type="match status" value="1"/>
</dbReference>
<evidence type="ECO:0000313" key="2">
    <source>
        <dbReference type="EMBL" id="MDQ0455194.1"/>
    </source>
</evidence>
<protein>
    <submittedName>
        <fullName evidence="2">GNAT superfamily N-acetyltransferase</fullName>
    </submittedName>
</protein>
<accession>A0ABU0IAD6</accession>
<dbReference type="CDD" id="cd04301">
    <property type="entry name" value="NAT_SF"/>
    <property type="match status" value="1"/>
</dbReference>
<dbReference type="RefSeq" id="WP_307157379.1">
    <property type="nucleotide sequence ID" value="NZ_JAUSWH010000003.1"/>
</dbReference>
<dbReference type="EMBL" id="JAUSWH010000003">
    <property type="protein sequence ID" value="MDQ0455194.1"/>
    <property type="molecule type" value="Genomic_DNA"/>
</dbReference>
<evidence type="ECO:0000313" key="3">
    <source>
        <dbReference type="Proteomes" id="UP001235269"/>
    </source>
</evidence>
<dbReference type="SUPFAM" id="SSF55729">
    <property type="entry name" value="Acyl-CoA N-acyltransferases (Nat)"/>
    <property type="match status" value="1"/>
</dbReference>
<keyword evidence="3" id="KW-1185">Reference proteome</keyword>
<proteinExistence type="predicted"/>
<sequence length="279" mass="30618">MRWLRSDRHGDLPLILEALRRDRLRNVSVLKYLLAFPQNSLALQVQTAGRVATALLLEQRVVDYDRQAYPTAETIIFLQSGDAELTRHLMTAFPQDRIIVFKLMSTVDEAVLAAGFPLERQRGYMTYTTSKAPDLPSSARLETAADGLPFDLFAAQGHAAGWVRCMVETGRAFASVYRAADAPLATCLAFELDEGLWEIGALYTVPDARGRGLGRQVVTTALRTILEAGHIPRYHVEDSNMASMTLAQGLGLSRAQVLTHFLSVPGRAHPVTTASPASL</sequence>
<gene>
    <name evidence="2" type="ORF">QO005_001524</name>
</gene>
<feature type="domain" description="N-acetyltransferase" evidence="1">
    <location>
        <begin position="125"/>
        <end position="270"/>
    </location>
</feature>
<reference evidence="2 3" key="1">
    <citation type="submission" date="2023-07" db="EMBL/GenBank/DDBJ databases">
        <title>Genomic Encyclopedia of Type Strains, Phase IV (KMG-IV): sequencing the most valuable type-strain genomes for metagenomic binning, comparative biology and taxonomic classification.</title>
        <authorList>
            <person name="Goeker M."/>
        </authorList>
    </citation>
    <scope>NUCLEOTIDE SEQUENCE [LARGE SCALE GENOMIC DNA]</scope>
    <source>
        <strain evidence="2 3">DSM 100301</strain>
    </source>
</reference>
<dbReference type="InterPro" id="IPR000182">
    <property type="entry name" value="GNAT_dom"/>
</dbReference>
<dbReference type="PROSITE" id="PS51186">
    <property type="entry name" value="GNAT"/>
    <property type="match status" value="1"/>
</dbReference>
<dbReference type="Proteomes" id="UP001235269">
    <property type="component" value="Unassembled WGS sequence"/>
</dbReference>
<evidence type="ECO:0000259" key="1">
    <source>
        <dbReference type="PROSITE" id="PS51186"/>
    </source>
</evidence>
<dbReference type="Pfam" id="PF08445">
    <property type="entry name" value="FR47"/>
    <property type="match status" value="1"/>
</dbReference>
<name>A0ABU0IAD6_9HYPH</name>
<organism evidence="2 3">
    <name type="scientific">Rhizobium paknamense</name>
    <dbReference type="NCBI Taxonomy" id="1206817"/>
    <lineage>
        <taxon>Bacteria</taxon>
        <taxon>Pseudomonadati</taxon>
        <taxon>Pseudomonadota</taxon>
        <taxon>Alphaproteobacteria</taxon>
        <taxon>Hyphomicrobiales</taxon>
        <taxon>Rhizobiaceae</taxon>
        <taxon>Rhizobium/Agrobacterium group</taxon>
        <taxon>Rhizobium</taxon>
    </lineage>
</organism>
<comment type="caution">
    <text evidence="2">The sequence shown here is derived from an EMBL/GenBank/DDBJ whole genome shotgun (WGS) entry which is preliminary data.</text>
</comment>
<dbReference type="InterPro" id="IPR016181">
    <property type="entry name" value="Acyl_CoA_acyltransferase"/>
</dbReference>
<dbReference type="InterPro" id="IPR013653">
    <property type="entry name" value="GCN5-like_dom"/>
</dbReference>